<evidence type="ECO:0000313" key="2">
    <source>
        <dbReference type="Proteomes" id="UP001501410"/>
    </source>
</evidence>
<dbReference type="EMBL" id="BAABEZ010000024">
    <property type="protein sequence ID" value="GAA4457596.1"/>
    <property type="molecule type" value="Genomic_DNA"/>
</dbReference>
<gene>
    <name evidence="1" type="ORF">GCM10023092_24540</name>
</gene>
<accession>A0ABP8MX68</accession>
<comment type="caution">
    <text evidence="1">The sequence shown here is derived from an EMBL/GenBank/DDBJ whole genome shotgun (WGS) entry which is preliminary data.</text>
</comment>
<evidence type="ECO:0000313" key="1">
    <source>
        <dbReference type="EMBL" id="GAA4457596.1"/>
    </source>
</evidence>
<organism evidence="1 2">
    <name type="scientific">Rurimicrobium arvi</name>
    <dbReference type="NCBI Taxonomy" id="2049916"/>
    <lineage>
        <taxon>Bacteria</taxon>
        <taxon>Pseudomonadati</taxon>
        <taxon>Bacteroidota</taxon>
        <taxon>Chitinophagia</taxon>
        <taxon>Chitinophagales</taxon>
        <taxon>Chitinophagaceae</taxon>
        <taxon>Rurimicrobium</taxon>
    </lineage>
</organism>
<reference evidence="2" key="1">
    <citation type="journal article" date="2019" name="Int. J. Syst. Evol. Microbiol.">
        <title>The Global Catalogue of Microorganisms (GCM) 10K type strain sequencing project: providing services to taxonomists for standard genome sequencing and annotation.</title>
        <authorList>
            <consortium name="The Broad Institute Genomics Platform"/>
            <consortium name="The Broad Institute Genome Sequencing Center for Infectious Disease"/>
            <person name="Wu L."/>
            <person name="Ma J."/>
        </authorList>
    </citation>
    <scope>NUCLEOTIDE SEQUENCE [LARGE SCALE GENOMIC DNA]</scope>
    <source>
        <strain evidence="2">JCM 31921</strain>
    </source>
</reference>
<proteinExistence type="predicted"/>
<sequence>MQIEIKKPDGISVANLIVENNKIEYSDPTRKEEISGNASLFVLLTRLREVLEKDGIFLLIKGSRIDVHPSGLQTSMGGFGAYIHTIGKGGGELVDIFAPLEAENINFIGTTQQQSEYFREWAKSIGINIPE</sequence>
<dbReference type="RefSeq" id="WP_344827575.1">
    <property type="nucleotide sequence ID" value="NZ_BAABEZ010000024.1"/>
</dbReference>
<dbReference type="Proteomes" id="UP001501410">
    <property type="component" value="Unassembled WGS sequence"/>
</dbReference>
<name>A0ABP8MX68_9BACT</name>
<keyword evidence="2" id="KW-1185">Reference proteome</keyword>
<protein>
    <submittedName>
        <fullName evidence="1">Uncharacterized protein</fullName>
    </submittedName>
</protein>